<dbReference type="RefSeq" id="WP_089355550.1">
    <property type="nucleotide sequence ID" value="NZ_FZPD01000001.1"/>
</dbReference>
<dbReference type="OrthoDB" id="9806005at2"/>
<dbReference type="AlphaFoldDB" id="A0A239FRL4"/>
<evidence type="ECO:0000313" key="1">
    <source>
        <dbReference type="EMBL" id="SNS59607.1"/>
    </source>
</evidence>
<dbReference type="SUPFAM" id="SSF55729">
    <property type="entry name" value="Acyl-CoA N-acyltransferases (Nat)"/>
    <property type="match status" value="1"/>
</dbReference>
<gene>
    <name evidence="1" type="ORF">SAMN05421640_0806</name>
</gene>
<dbReference type="EMBL" id="FZPD01000001">
    <property type="protein sequence ID" value="SNS59607.1"/>
    <property type="molecule type" value="Genomic_DNA"/>
</dbReference>
<keyword evidence="2" id="KW-1185">Reference proteome</keyword>
<reference evidence="1 2" key="1">
    <citation type="submission" date="2017-06" db="EMBL/GenBank/DDBJ databases">
        <authorList>
            <person name="Kim H.J."/>
            <person name="Triplett B.A."/>
        </authorList>
    </citation>
    <scope>NUCLEOTIDE SEQUENCE [LARGE SCALE GENOMIC DNA]</scope>
    <source>
        <strain evidence="1 2">DSM 19307</strain>
    </source>
</reference>
<name>A0A239FRL4_EKHLU</name>
<evidence type="ECO:0008006" key="3">
    <source>
        <dbReference type="Google" id="ProtNLM"/>
    </source>
</evidence>
<organism evidence="1 2">
    <name type="scientific">Ekhidna lutea</name>
    <dbReference type="NCBI Taxonomy" id="447679"/>
    <lineage>
        <taxon>Bacteria</taxon>
        <taxon>Pseudomonadati</taxon>
        <taxon>Bacteroidota</taxon>
        <taxon>Cytophagia</taxon>
        <taxon>Cytophagales</taxon>
        <taxon>Reichenbachiellaceae</taxon>
        <taxon>Ekhidna</taxon>
    </lineage>
</organism>
<dbReference type="InterPro" id="IPR039968">
    <property type="entry name" value="BcerS-like"/>
</dbReference>
<evidence type="ECO:0000313" key="2">
    <source>
        <dbReference type="Proteomes" id="UP000198393"/>
    </source>
</evidence>
<dbReference type="CDD" id="cd04301">
    <property type="entry name" value="NAT_SF"/>
    <property type="match status" value="2"/>
</dbReference>
<dbReference type="PANTHER" id="PTHR41368:SF1">
    <property type="entry name" value="PROTEIN YGHO"/>
    <property type="match status" value="1"/>
</dbReference>
<proteinExistence type="predicted"/>
<dbReference type="Gene3D" id="3.40.630.30">
    <property type="match status" value="1"/>
</dbReference>
<dbReference type="Proteomes" id="UP000198393">
    <property type="component" value="Unassembled WGS sequence"/>
</dbReference>
<sequence>MPIQLKEVKTKKDLRKFIKFPFKLYKGNKYYVPPMIQFEMNTLLKEKNPAFEIADAIYWVAEKNGEIVGRIAAIALDMELKEKKLIRFGWIDFIDDLEVSKALINQAEEWGKQKGAEAIHGPMGFTDLDYEGALISGFDQIATQAAIYNYPYYAKHYENLNLEKAVDWIEFRGIPPKKLPERYERLASIISKRFGIKALHLKKAKDVRKYATEMFKVLNDSYSQLYGYYPLTSKQINYYVEQYLGMVRKEYICLIVDREDKIIGIGISFPSLSKAFQKAKGSLFPFGFIHILKDFWFNKHLDLLLIGVTPEYQKKGAASLMFSEFFKNYIKNGVEYYSTGPMLEDNSPIQNMWNEYDKNVPSVNIRRRCYKKKIS</sequence>
<dbReference type="InterPro" id="IPR016181">
    <property type="entry name" value="Acyl_CoA_acyltransferase"/>
</dbReference>
<protein>
    <recommendedName>
        <fullName evidence="3">N-acetyltransferase domain-containing protein</fullName>
    </recommendedName>
</protein>
<dbReference type="PANTHER" id="PTHR41368">
    <property type="entry name" value="PROTEIN YGHO"/>
    <property type="match status" value="1"/>
</dbReference>
<accession>A0A239FRL4</accession>